<dbReference type="InterPro" id="IPR036259">
    <property type="entry name" value="MFS_trans_sf"/>
</dbReference>
<dbReference type="PROSITE" id="PS51006">
    <property type="entry name" value="PABS_2"/>
    <property type="match status" value="1"/>
</dbReference>
<evidence type="ECO:0000256" key="6">
    <source>
        <dbReference type="SAM" id="Phobius"/>
    </source>
</evidence>
<feature type="transmembrane region" description="Helical" evidence="6">
    <location>
        <begin position="272"/>
        <end position="297"/>
    </location>
</feature>
<name>A0A8J6XZZ1_9BACT</name>
<dbReference type="InterPro" id="IPR029063">
    <property type="entry name" value="SAM-dependent_MTases_sf"/>
</dbReference>
<comment type="caution">
    <text evidence="5">Lacks conserved residue(s) required for the propagation of feature annotation.</text>
</comment>
<dbReference type="SUPFAM" id="SSF53335">
    <property type="entry name" value="S-adenosyl-L-methionine-dependent methyltransferases"/>
    <property type="match status" value="1"/>
</dbReference>
<feature type="transmembrane region" description="Helical" evidence="6">
    <location>
        <begin position="51"/>
        <end position="72"/>
    </location>
</feature>
<feature type="transmembrane region" description="Helical" evidence="6">
    <location>
        <begin position="127"/>
        <end position="152"/>
    </location>
</feature>
<evidence type="ECO:0000313" key="8">
    <source>
        <dbReference type="EMBL" id="MBD3867598.1"/>
    </source>
</evidence>
<feature type="transmembrane region" description="Helical" evidence="6">
    <location>
        <begin position="20"/>
        <end position="39"/>
    </location>
</feature>
<evidence type="ECO:0000313" key="9">
    <source>
        <dbReference type="Proteomes" id="UP000648239"/>
    </source>
</evidence>
<dbReference type="SUPFAM" id="SSF48452">
    <property type="entry name" value="TPR-like"/>
    <property type="match status" value="1"/>
</dbReference>
<keyword evidence="4 5" id="KW-0620">Polyamine biosynthesis</keyword>
<evidence type="ECO:0000256" key="1">
    <source>
        <dbReference type="ARBA" id="ARBA00007867"/>
    </source>
</evidence>
<reference evidence="8 9" key="1">
    <citation type="submission" date="2020-08" db="EMBL/GenBank/DDBJ databases">
        <title>Acidobacteriota in marine sediments use diverse sulfur dissimilation pathways.</title>
        <authorList>
            <person name="Wasmund K."/>
        </authorList>
    </citation>
    <scope>NUCLEOTIDE SEQUENCE [LARGE SCALE GENOMIC DNA]</scope>
    <source>
        <strain evidence="8">MAG AM4</strain>
    </source>
</reference>
<protein>
    <submittedName>
        <fullName evidence="8">Fused MFS/spermidine synthase</fullName>
    </submittedName>
</protein>
<feature type="transmembrane region" description="Helical" evidence="6">
    <location>
        <begin position="164"/>
        <end position="186"/>
    </location>
</feature>
<dbReference type="Gene3D" id="1.25.40.10">
    <property type="entry name" value="Tetratricopeptide repeat domain"/>
    <property type="match status" value="1"/>
</dbReference>
<dbReference type="PANTHER" id="PTHR11558:SF11">
    <property type="entry name" value="SPERMIDINE SYNTHASE"/>
    <property type="match status" value="1"/>
</dbReference>
<keyword evidence="3" id="KW-0745">Spermidine biosynthesis</keyword>
<feature type="domain" description="PABS" evidence="7">
    <location>
        <begin position="477"/>
        <end position="723"/>
    </location>
</feature>
<dbReference type="AlphaFoldDB" id="A0A8J6XZZ1"/>
<dbReference type="EMBL" id="JACXWD010000012">
    <property type="protein sequence ID" value="MBD3867598.1"/>
    <property type="molecule type" value="Genomic_DNA"/>
</dbReference>
<dbReference type="InterPro" id="IPR001045">
    <property type="entry name" value="Spermi_synthase"/>
</dbReference>
<accession>A0A8J6XZZ1</accession>
<feature type="transmembrane region" description="Helical" evidence="6">
    <location>
        <begin position="306"/>
        <end position="325"/>
    </location>
</feature>
<feature type="transmembrane region" description="Helical" evidence="6">
    <location>
        <begin position="84"/>
        <end position="107"/>
    </location>
</feature>
<dbReference type="GO" id="GO:0008295">
    <property type="term" value="P:spermidine biosynthetic process"/>
    <property type="evidence" value="ECO:0007669"/>
    <property type="project" value="UniProtKB-KW"/>
</dbReference>
<feature type="transmembrane region" description="Helical" evidence="6">
    <location>
        <begin position="238"/>
        <end position="256"/>
    </location>
</feature>
<organism evidence="8 9">
    <name type="scientific">Candidatus Polarisedimenticola svalbardensis</name>
    <dbReference type="NCBI Taxonomy" id="2886004"/>
    <lineage>
        <taxon>Bacteria</taxon>
        <taxon>Pseudomonadati</taxon>
        <taxon>Acidobacteriota</taxon>
        <taxon>Candidatus Polarisedimenticolia</taxon>
        <taxon>Candidatus Polarisedimenticolales</taxon>
        <taxon>Candidatus Polarisedimenticolaceae</taxon>
        <taxon>Candidatus Polarisedimenticola</taxon>
    </lineage>
</organism>
<dbReference type="Pfam" id="PF01564">
    <property type="entry name" value="Spermine_synth"/>
    <property type="match status" value="1"/>
</dbReference>
<evidence type="ECO:0000256" key="5">
    <source>
        <dbReference type="PROSITE-ProRule" id="PRU00354"/>
    </source>
</evidence>
<feature type="transmembrane region" description="Helical" evidence="6">
    <location>
        <begin position="419"/>
        <end position="436"/>
    </location>
</feature>
<feature type="transmembrane region" description="Helical" evidence="6">
    <location>
        <begin position="443"/>
        <end position="461"/>
    </location>
</feature>
<gene>
    <name evidence="8" type="ORF">IFK94_05685</name>
</gene>
<dbReference type="NCBIfam" id="NF037959">
    <property type="entry name" value="MFS_SpdSyn"/>
    <property type="match status" value="1"/>
</dbReference>
<proteinExistence type="inferred from homology"/>
<feature type="transmembrane region" description="Helical" evidence="6">
    <location>
        <begin position="198"/>
        <end position="217"/>
    </location>
</feature>
<keyword evidence="6" id="KW-0812">Transmembrane</keyword>
<dbReference type="Proteomes" id="UP000648239">
    <property type="component" value="Unassembled WGS sequence"/>
</dbReference>
<dbReference type="Gene3D" id="3.40.50.150">
    <property type="entry name" value="Vaccinia Virus protein VP39"/>
    <property type="match status" value="1"/>
</dbReference>
<keyword evidence="6" id="KW-0472">Membrane</keyword>
<evidence type="ECO:0000256" key="2">
    <source>
        <dbReference type="ARBA" id="ARBA00022679"/>
    </source>
</evidence>
<evidence type="ECO:0000256" key="4">
    <source>
        <dbReference type="ARBA" id="ARBA00023115"/>
    </source>
</evidence>
<comment type="caution">
    <text evidence="8">The sequence shown here is derived from an EMBL/GenBank/DDBJ whole genome shotgun (WGS) entry which is preliminary data.</text>
</comment>
<keyword evidence="2 5" id="KW-0808">Transferase</keyword>
<dbReference type="GO" id="GO:0005829">
    <property type="term" value="C:cytosol"/>
    <property type="evidence" value="ECO:0007669"/>
    <property type="project" value="TreeGrafter"/>
</dbReference>
<sequence length="1059" mass="115531">MRPSKTGKKDPPRIPGIWPVALCLLLSGAGGLMLEVTWTRSLRLVFGSTTLAVSTVLVAYMLGLGLGGVVGGRLAARVRNGFKVYGWIEIGIGIYALGVPTILGLFPALNHWLLGSLSYWPAVLARFALALLVLLVPTFLMGATLPVLVQALERGRGNVARCTSLLYGTNTLGAVIGVATATFFLFPTLGLAKTNLTAAFLDLLVGGIALLALARNLPARQLPSQLPEADSTGTTSRTRTWLLISYSLVGCTALGYEVCWTRALTMSFGSSVYAFATILIIFLMGIALGSLIARLWIDRVQAMSRIYGFGVALLGLTALASSALLDTLPQLVVEVLMKQGVSADSLIYAGIKTSFLAMFVPTLVMGALFPIVVGTLSKTGQPSGRAVGDAYFLNTIGSATGAFLAGFVLIPFLGLSQSMAWLVALNLLTAAGILAFDSRSGRVWRWLPAAGLGLAAVLIVISPPTLDPGKMTLGGYYRPMTGHSFGISVEPVAGHPVDEIVFYEEGMNTTVSVHRTPSGLALRLNGKTDASFQDISTQILLGQIPMVYGPAGRRTMVIGMGSGMTAGSVVTHDPERIDILEIEPAVLRASRLFDDINGRPLDNPAAHVVLDDARNVLTAIEEPYDVIISEPSNPWIAGASNLFTRDFFKIAKSALQPSGTFCQWIQLYKLDNDGMRSLLAALRSEFRYIYGFRYQAGDNDLVVLARNEPLGRDGLPDWSTLPEKARRDLGRIGISSTADLLSLMILNPDDVDSLTENVSPNTDDNMYLELHTPRLFYDSSLDALDGPQVVRKGVLPILERDFSSDLTARVALSHLWLRDDLPYARELFTGAAATGESDALTIARAELLLRDTPEQWRDALAILESIPGNGEADYLLYYSRAKLRFDARQEFLAALADVDRAVSIRPQGWPAHRLRMNLLIGMQRWEEARAEADLLLASPWIDFDWKIWSDAAVLAAILNDPERGIEEMGRFFERSPFAAKEWNWMALTLDSMGRSDEAREAGDSRDRIIRNEKRYTHRLARWHELRGDVPQARRLLQQLIAADPNNQAAREDLARIDRM</sequence>
<feature type="transmembrane region" description="Helical" evidence="6">
    <location>
        <begin position="390"/>
        <end position="413"/>
    </location>
</feature>
<dbReference type="PANTHER" id="PTHR11558">
    <property type="entry name" value="SPERMIDINE/SPERMINE SYNTHASE"/>
    <property type="match status" value="1"/>
</dbReference>
<dbReference type="InterPro" id="IPR030374">
    <property type="entry name" value="PABS"/>
</dbReference>
<comment type="similarity">
    <text evidence="1">Belongs to the spermidine/spermine synthase family.</text>
</comment>
<evidence type="ECO:0000256" key="3">
    <source>
        <dbReference type="ARBA" id="ARBA00023066"/>
    </source>
</evidence>
<dbReference type="GO" id="GO:0004766">
    <property type="term" value="F:spermidine synthase activity"/>
    <property type="evidence" value="ECO:0007669"/>
    <property type="project" value="TreeGrafter"/>
</dbReference>
<dbReference type="InterPro" id="IPR011990">
    <property type="entry name" value="TPR-like_helical_dom_sf"/>
</dbReference>
<keyword evidence="6" id="KW-1133">Transmembrane helix</keyword>
<evidence type="ECO:0000259" key="7">
    <source>
        <dbReference type="PROSITE" id="PS51006"/>
    </source>
</evidence>
<feature type="transmembrane region" description="Helical" evidence="6">
    <location>
        <begin position="345"/>
        <end position="369"/>
    </location>
</feature>
<dbReference type="SUPFAM" id="SSF103473">
    <property type="entry name" value="MFS general substrate transporter"/>
    <property type="match status" value="1"/>
</dbReference>